<dbReference type="AlphaFoldDB" id="A0A0S4NB18"/>
<dbReference type="Gene3D" id="3.40.50.1240">
    <property type="entry name" value="Phosphoglycerate mutase-like"/>
    <property type="match status" value="1"/>
</dbReference>
<organism evidence="1 2">
    <name type="scientific">Candidatus Thermokryptus mobilis</name>
    <dbReference type="NCBI Taxonomy" id="1643428"/>
    <lineage>
        <taxon>Bacteria</taxon>
        <taxon>Pseudomonadati</taxon>
        <taxon>Candidatus Kryptoniota</taxon>
        <taxon>Candidatus Thermokryptus</taxon>
    </lineage>
</organism>
<gene>
    <name evidence="1" type="ORF">JGI1_02101</name>
</gene>
<dbReference type="SMART" id="SM00855">
    <property type="entry name" value="PGAM"/>
    <property type="match status" value="1"/>
</dbReference>
<dbReference type="OrthoDB" id="129269at2"/>
<accession>A0A0S4NB18</accession>
<keyword evidence="2" id="KW-1185">Reference proteome</keyword>
<name>A0A0S4NB18_9BACT</name>
<dbReference type="InterPro" id="IPR013078">
    <property type="entry name" value="His_Pase_superF_clade-1"/>
</dbReference>
<dbReference type="Proteomes" id="UP000320623">
    <property type="component" value="Unassembled WGS sequence"/>
</dbReference>
<evidence type="ECO:0000313" key="1">
    <source>
        <dbReference type="EMBL" id="CUU08508.1"/>
    </source>
</evidence>
<dbReference type="STRING" id="1643428.GCA_001442855_02058"/>
<dbReference type="InterPro" id="IPR029033">
    <property type="entry name" value="His_PPase_superfam"/>
</dbReference>
<dbReference type="GO" id="GO:0101006">
    <property type="term" value="F:protein histidine phosphatase activity"/>
    <property type="evidence" value="ECO:0007669"/>
    <property type="project" value="InterPro"/>
</dbReference>
<dbReference type="InterPro" id="IPR004449">
    <property type="entry name" value="SixA"/>
</dbReference>
<dbReference type="EMBL" id="FAOO01000022">
    <property type="protein sequence ID" value="CUU08508.1"/>
    <property type="molecule type" value="Genomic_DNA"/>
</dbReference>
<dbReference type="SUPFAM" id="SSF53254">
    <property type="entry name" value="Phosphoglycerate mutase-like"/>
    <property type="match status" value="1"/>
</dbReference>
<dbReference type="NCBIfam" id="TIGR00249">
    <property type="entry name" value="sixA"/>
    <property type="match status" value="1"/>
</dbReference>
<reference evidence="2" key="1">
    <citation type="submission" date="2015-11" db="EMBL/GenBank/DDBJ databases">
        <authorList>
            <person name="Varghese N."/>
        </authorList>
    </citation>
    <scope>NUCLEOTIDE SEQUENCE [LARGE SCALE GENOMIC DNA]</scope>
</reference>
<dbReference type="CDD" id="cd07067">
    <property type="entry name" value="HP_PGM_like"/>
    <property type="match status" value="1"/>
</dbReference>
<evidence type="ECO:0000313" key="2">
    <source>
        <dbReference type="Proteomes" id="UP000320623"/>
    </source>
</evidence>
<dbReference type="GO" id="GO:0005737">
    <property type="term" value="C:cytoplasm"/>
    <property type="evidence" value="ECO:0007669"/>
    <property type="project" value="InterPro"/>
</dbReference>
<dbReference type="Pfam" id="PF00300">
    <property type="entry name" value="His_Phos_1"/>
    <property type="match status" value="1"/>
</dbReference>
<proteinExistence type="predicted"/>
<sequence>MRLLLYLMRHADAEAKKPGMSDFERELTEIGKKMTQRVALGLKRMSIEFELLGASPFVRAVQTAEIIREVFGIEKEVLKINELIPGSDFKLLLDVIASFHVGSLFLVGHEPYLGDFLSWVLGLQRRVEFKKNSVACVEISSFVQSGANLRWFIHPEQILSLIEGGTKLV</sequence>
<protein>
    <submittedName>
        <fullName evidence="1">Phosphohistidine phosphatase, SixA</fullName>
    </submittedName>
</protein>
<dbReference type="RefSeq" id="WP_140945812.1">
    <property type="nucleotide sequence ID" value="NZ_FAOO01000022.1"/>
</dbReference>